<feature type="chain" id="PRO_5004133545" description="Serine aminopeptidase S33 domain-containing protein" evidence="1">
    <location>
        <begin position="22"/>
        <end position="687"/>
    </location>
</feature>
<evidence type="ECO:0008006" key="4">
    <source>
        <dbReference type="Google" id="ProtNLM"/>
    </source>
</evidence>
<protein>
    <recommendedName>
        <fullName evidence="4">Serine aminopeptidase S33 domain-containing protein</fullName>
    </recommendedName>
</protein>
<dbReference type="Gene3D" id="3.40.50.1820">
    <property type="entry name" value="alpha/beta hydrolase"/>
    <property type="match status" value="1"/>
</dbReference>
<dbReference type="Proteomes" id="UP000013049">
    <property type="component" value="Unassembled WGS sequence"/>
</dbReference>
<dbReference type="RefSeq" id="WP_004773007.1">
    <property type="nucleotide sequence ID" value="NZ_KB849357.1"/>
</dbReference>
<gene>
    <name evidence="2" type="ORF">F971_03138</name>
</gene>
<proteinExistence type="predicted"/>
<reference evidence="2 3" key="1">
    <citation type="submission" date="2013-02" db="EMBL/GenBank/DDBJ databases">
        <title>The Genome Sequence of Acinetobacter sp. NIPH 758.</title>
        <authorList>
            <consortium name="The Broad Institute Genome Sequencing Platform"/>
            <consortium name="The Broad Institute Genome Sequencing Center for Infectious Disease"/>
            <person name="Cerqueira G."/>
            <person name="Feldgarden M."/>
            <person name="Courvalin P."/>
            <person name="Perichon B."/>
            <person name="Grillot-Courvalin C."/>
            <person name="Clermont D."/>
            <person name="Rocha E."/>
            <person name="Yoon E.-J."/>
            <person name="Nemec A."/>
            <person name="Walker B."/>
            <person name="Young S.K."/>
            <person name="Zeng Q."/>
            <person name="Gargeya S."/>
            <person name="Fitzgerald M."/>
            <person name="Haas B."/>
            <person name="Abouelleil A."/>
            <person name="Alvarado L."/>
            <person name="Arachchi H.M."/>
            <person name="Berlin A.M."/>
            <person name="Chapman S.B."/>
            <person name="Dewar J."/>
            <person name="Goldberg J."/>
            <person name="Griggs A."/>
            <person name="Gujja S."/>
            <person name="Hansen M."/>
            <person name="Howarth C."/>
            <person name="Imamovic A."/>
            <person name="Larimer J."/>
            <person name="McCowan C."/>
            <person name="Murphy C."/>
            <person name="Neiman D."/>
            <person name="Pearson M."/>
            <person name="Priest M."/>
            <person name="Roberts A."/>
            <person name="Saif S."/>
            <person name="Shea T."/>
            <person name="Sisk P."/>
            <person name="Sykes S."/>
            <person name="Wortman J."/>
            <person name="Nusbaum C."/>
            <person name="Birren B."/>
        </authorList>
    </citation>
    <scope>NUCLEOTIDE SEQUENCE [LARGE SCALE GENOMIC DNA]</scope>
    <source>
        <strain evidence="2 3">NIPH 758</strain>
    </source>
</reference>
<dbReference type="HOGENOM" id="CLU_398865_0_0_6"/>
<dbReference type="EMBL" id="APPC01000018">
    <property type="protein sequence ID" value="ENU92045.1"/>
    <property type="molecule type" value="Genomic_DNA"/>
</dbReference>
<name>N8UXC9_9GAMM</name>
<comment type="caution">
    <text evidence="2">The sequence shown here is derived from an EMBL/GenBank/DDBJ whole genome shotgun (WGS) entry which is preliminary data.</text>
</comment>
<evidence type="ECO:0000313" key="3">
    <source>
        <dbReference type="Proteomes" id="UP000013049"/>
    </source>
</evidence>
<evidence type="ECO:0000313" key="2">
    <source>
        <dbReference type="EMBL" id="ENU92045.1"/>
    </source>
</evidence>
<dbReference type="PATRIC" id="fig|1217712.3.peg.3030"/>
<organism evidence="2 3">
    <name type="scientific">Acinetobacter vivianii</name>
    <dbReference type="NCBI Taxonomy" id="1776742"/>
    <lineage>
        <taxon>Bacteria</taxon>
        <taxon>Pseudomonadati</taxon>
        <taxon>Pseudomonadota</taxon>
        <taxon>Gammaproteobacteria</taxon>
        <taxon>Moraxellales</taxon>
        <taxon>Moraxellaceae</taxon>
        <taxon>Acinetobacter</taxon>
    </lineage>
</organism>
<feature type="signal peptide" evidence="1">
    <location>
        <begin position="1"/>
        <end position="21"/>
    </location>
</feature>
<keyword evidence="1" id="KW-0732">Signal</keyword>
<accession>N8UXC9</accession>
<dbReference type="InterPro" id="IPR029058">
    <property type="entry name" value="AB_hydrolase_fold"/>
</dbReference>
<sequence length="687" mass="75520">MGKNPKLILLCVSSFILFGCASDKDNYNGPVEGSAQIVSENKENSSLGIVTKANVSLEDKVKDIFGYDKRFVERMPDVIGNVKYISSPAIEYNFGSLIVNGKGGWRNTGQPVQAKASDVRIVPFHGWIRYPQININNSTKKFPIIIFLHGQHITGDPSYKGYDYLAKNLAEQGYVVLSIDANEINGTGGDPSSQSRGQLVLGTLDKLKQLDHFGGAGLLTELKGKLDFNSIGIMGHSRGGQGIYLAIKFNTARFGNDINIFEKALLKNPNNFKKFPDLIEAAKSGNTNKLLELMLVNNISFSRTTDSVKPYNFKAAFALAPTDFEQIKGITNVPVATLLPSCDGDVSDLEGANNYDNNRFSLKYDTAPKFQVLVRGANHNFYNTTWLNDDYYAGKAPYSNLTYCNANRPDSVRLNPVDQRNMGQFIINSFMRYFVGGENQFKSYWNAVGQLPQSACPKGDETCDERVIVTIQQNDSKLIQRFEHDNALTTNLLGGLNKFSGFTQNGIVSCKSYLGGKDIDKSLKCSNPTIPEFYKSASAYTGGLVSSPDQLQLSWEKPNPVYSLSLNNVSTLGYDSLTFRVALPIDVGQDVNIELTDLNGKTSTVIASDFSDAFYTIPRKKVNGIPLLIAEGDGFYKGKTTEALNMVSIPLTAFKGVDPSFLSNLAFTFPKSSGAIVINDIQLQKLR</sequence>
<dbReference type="AlphaFoldDB" id="N8UXC9"/>
<dbReference type="PROSITE" id="PS51257">
    <property type="entry name" value="PROKAR_LIPOPROTEIN"/>
    <property type="match status" value="1"/>
</dbReference>
<dbReference type="eggNOG" id="COG4188">
    <property type="taxonomic scope" value="Bacteria"/>
</dbReference>
<evidence type="ECO:0000256" key="1">
    <source>
        <dbReference type="SAM" id="SignalP"/>
    </source>
</evidence>
<dbReference type="SUPFAM" id="SSF53474">
    <property type="entry name" value="alpha/beta-Hydrolases"/>
    <property type="match status" value="1"/>
</dbReference>